<dbReference type="InterPro" id="IPR009100">
    <property type="entry name" value="AcylCoA_DH/oxidase_NM_dom_sf"/>
</dbReference>
<accession>A0A0G3G293</accession>
<evidence type="ECO:0000313" key="2">
    <source>
        <dbReference type="EMBL" id="AKJ95320.1"/>
    </source>
</evidence>
<dbReference type="OrthoDB" id="2564795at2"/>
<proteinExistence type="predicted"/>
<reference evidence="2 3" key="1">
    <citation type="submission" date="2015-04" db="EMBL/GenBank/DDBJ databases">
        <title>Complete Sequence for the Genome of the Thioalkalivibrio versutus D301.</title>
        <authorList>
            <person name="Mu T."/>
            <person name="Zhou J."/>
            <person name="Xu X."/>
        </authorList>
    </citation>
    <scope>NUCLEOTIDE SEQUENCE [LARGE SCALE GENOMIC DNA]</scope>
    <source>
        <strain evidence="2 3">D301</strain>
    </source>
</reference>
<dbReference type="Gene3D" id="2.40.110.10">
    <property type="entry name" value="Butyryl-CoA Dehydrogenase, subunit A, domain 2"/>
    <property type="match status" value="1"/>
</dbReference>
<dbReference type="Proteomes" id="UP000064201">
    <property type="component" value="Chromosome"/>
</dbReference>
<dbReference type="PANTHER" id="PTHR43884:SF12">
    <property type="entry name" value="ISOVALERYL-COA DEHYDROGENASE, MITOCHONDRIAL-RELATED"/>
    <property type="match status" value="1"/>
</dbReference>
<dbReference type="Pfam" id="PF02771">
    <property type="entry name" value="Acyl-CoA_dh_N"/>
    <property type="match status" value="1"/>
</dbReference>
<dbReference type="Gene3D" id="1.20.140.10">
    <property type="entry name" value="Butyryl-CoA Dehydrogenase, subunit A, domain 3"/>
    <property type="match status" value="1"/>
</dbReference>
<dbReference type="AlphaFoldDB" id="A0A0G3G293"/>
<protein>
    <submittedName>
        <fullName evidence="2">Acyl-CoA dehydrogenase</fullName>
    </submittedName>
</protein>
<dbReference type="SUPFAM" id="SSF56645">
    <property type="entry name" value="Acyl-CoA dehydrogenase NM domain-like"/>
    <property type="match status" value="1"/>
</dbReference>
<keyword evidence="3" id="KW-1185">Reference proteome</keyword>
<feature type="domain" description="Acyl-CoA dehydrogenase/oxidase N-terminal" evidence="1">
    <location>
        <begin position="24"/>
        <end position="126"/>
    </location>
</feature>
<dbReference type="InterPro" id="IPR037069">
    <property type="entry name" value="AcylCoA_DH/ox_N_sf"/>
</dbReference>
<dbReference type="PANTHER" id="PTHR43884">
    <property type="entry name" value="ACYL-COA DEHYDROGENASE"/>
    <property type="match status" value="1"/>
</dbReference>
<gene>
    <name evidence="2" type="ORF">TVD_08080</name>
</gene>
<dbReference type="STRING" id="106634.TVD_08080"/>
<dbReference type="RefSeq" id="WP_047251305.1">
    <property type="nucleotide sequence ID" value="NZ_CP011367.1"/>
</dbReference>
<organism evidence="2 3">
    <name type="scientific">Thioalkalivibrio versutus</name>
    <dbReference type="NCBI Taxonomy" id="106634"/>
    <lineage>
        <taxon>Bacteria</taxon>
        <taxon>Pseudomonadati</taxon>
        <taxon>Pseudomonadota</taxon>
        <taxon>Gammaproteobacteria</taxon>
        <taxon>Chromatiales</taxon>
        <taxon>Ectothiorhodospiraceae</taxon>
        <taxon>Thioalkalivibrio</taxon>
    </lineage>
</organism>
<name>A0A0G3G293_9GAMM</name>
<evidence type="ECO:0000313" key="3">
    <source>
        <dbReference type="Proteomes" id="UP000064201"/>
    </source>
</evidence>
<dbReference type="GO" id="GO:0003995">
    <property type="term" value="F:acyl-CoA dehydrogenase activity"/>
    <property type="evidence" value="ECO:0007669"/>
    <property type="project" value="TreeGrafter"/>
</dbReference>
<dbReference type="InterPro" id="IPR046373">
    <property type="entry name" value="Acyl-CoA_Oxase/DH_mid-dom_sf"/>
</dbReference>
<sequence length="379" mass="41248">MLETRTHDVTGVSPAAGPADADAALQALVERDLAPLTARIDREGLYPEDFLREAGRLGAFNRHLASQNASGTTDIASAIRATEVISAECMTTGFVAWCQNACAWYVENSASDTLKREALPRLANAEALGATALSNPMKWFANIEDLKLSAERVDGGYVVSGALPWVSNLGEDHYFGAIFRTTGTNPRPVMALINCSDPGFSLTPCPEFTALEGSRTFGCHFDRVFVPDEHVLADALPEYIRRIRPGFVLLQMGMGLGLIDGCIQTMREANETLAHVNGYLDDQVGELEEALEDGRSACYALSETPFDESERFFADVLQMRLTGSELSLRASQSALLHAGARGYLANAAAQRKLRESYFVAIVTPAIKHLRKELARIHAH</sequence>
<dbReference type="Gene3D" id="1.10.540.10">
    <property type="entry name" value="Acyl-CoA dehydrogenase/oxidase, N-terminal domain"/>
    <property type="match status" value="1"/>
</dbReference>
<evidence type="ECO:0000259" key="1">
    <source>
        <dbReference type="Pfam" id="PF02771"/>
    </source>
</evidence>
<dbReference type="PATRIC" id="fig|106634.4.peg.1648"/>
<dbReference type="KEGG" id="tvr:TVD_08080"/>
<dbReference type="EMBL" id="CP011367">
    <property type="protein sequence ID" value="AKJ95320.1"/>
    <property type="molecule type" value="Genomic_DNA"/>
</dbReference>
<dbReference type="InterPro" id="IPR013786">
    <property type="entry name" value="AcylCoA_DH/ox_N"/>
</dbReference>
<dbReference type="GO" id="GO:0050660">
    <property type="term" value="F:flavin adenine dinucleotide binding"/>
    <property type="evidence" value="ECO:0007669"/>
    <property type="project" value="InterPro"/>
</dbReference>